<dbReference type="InterPro" id="IPR009363">
    <property type="entry name" value="Phage_Mu_Gp16"/>
</dbReference>
<dbReference type="AlphaFoldDB" id="A0A0M4D0Y3"/>
<dbReference type="Pfam" id="PF06252">
    <property type="entry name" value="GemA"/>
    <property type="match status" value="1"/>
</dbReference>
<proteinExistence type="predicted"/>
<dbReference type="PATRIC" id="fig|1603606.3.peg.934"/>
<dbReference type="EMBL" id="CP010802">
    <property type="protein sequence ID" value="ALC15638.1"/>
    <property type="molecule type" value="Genomic_DNA"/>
</dbReference>
<dbReference type="Proteomes" id="UP000057158">
    <property type="component" value="Chromosome"/>
</dbReference>
<dbReference type="OrthoDB" id="5421029at2"/>
<name>A0A0M4D0Y3_9BACT</name>
<evidence type="ECO:0000313" key="1">
    <source>
        <dbReference type="EMBL" id="ALC15638.1"/>
    </source>
</evidence>
<sequence>MSQRKTHGAPITRVQVTLIHVAKGELGIDDDTYRDMLQEMFGAGSSKDLSAAEADDLLEEFKARGFRVVSRHPRPAKKRPQGKNVVHLASAAEIDKLNAVASLIRWRVANGLALFLEKRLAIKGGRVRTAREAYLAIEALKKMFENGMVKAHGPEWWTMRHAPEIEEYIHRHAPAEFRDLMGKVYKR</sequence>
<gene>
    <name evidence="1" type="ORF">DSOUD_0851</name>
</gene>
<reference evidence="1 2" key="1">
    <citation type="submission" date="2015-07" db="EMBL/GenBank/DDBJ databases">
        <title>Isolation and Genomic Characterization of a Novel Halophilic Metal-Reducing Deltaproteobacterium from the Deep Subsurface.</title>
        <authorList>
            <person name="Badalamenti J.P."/>
            <person name="Summers Z.M."/>
            <person name="Gralnick J.A."/>
            <person name="Bond D.R."/>
        </authorList>
    </citation>
    <scope>NUCLEOTIDE SEQUENCE [LARGE SCALE GENOMIC DNA]</scope>
    <source>
        <strain evidence="1 2">WTL</strain>
    </source>
</reference>
<protein>
    <recommendedName>
        <fullName evidence="3">Mu-like prophage protein gp16</fullName>
    </recommendedName>
</protein>
<evidence type="ECO:0000313" key="2">
    <source>
        <dbReference type="Proteomes" id="UP000057158"/>
    </source>
</evidence>
<organism evidence="1 2">
    <name type="scientific">Desulfuromonas soudanensis</name>
    <dbReference type="NCBI Taxonomy" id="1603606"/>
    <lineage>
        <taxon>Bacteria</taxon>
        <taxon>Pseudomonadati</taxon>
        <taxon>Thermodesulfobacteriota</taxon>
        <taxon>Desulfuromonadia</taxon>
        <taxon>Desulfuromonadales</taxon>
        <taxon>Desulfuromonadaceae</taxon>
        <taxon>Desulfuromonas</taxon>
    </lineage>
</organism>
<dbReference type="STRING" id="1603606.DSOUD_0851"/>
<evidence type="ECO:0008006" key="3">
    <source>
        <dbReference type="Google" id="ProtNLM"/>
    </source>
</evidence>
<keyword evidence="2" id="KW-1185">Reference proteome</keyword>
<dbReference type="KEGG" id="des:DSOUD_0851"/>
<accession>A0A0M4D0Y3</accession>
<dbReference type="RefSeq" id="WP_053549825.1">
    <property type="nucleotide sequence ID" value="NZ_CP010802.1"/>
</dbReference>